<dbReference type="Gene3D" id="3.30.70.270">
    <property type="match status" value="1"/>
</dbReference>
<name>A0A9P6GWS0_9MICR</name>
<sequence length="255" mass="29678">MEILGSHVALGRIKPDCTALKEKLKDMRCKTKKEVQKVIGILNWFRNFIPQFITKLEKVTEILKCSQNTVPWMDEHTNIIRNVRDETLNNISLCLPNYTKKFTLQTDALDNGIGSVLFQEQGIVGYYSKKLNDTETNYSIVEKEMLAIIKSLEYFKGVLFGHFIQIYTDNINCIHQQKNPRMKRSKLLLNEFNYELISIKGSENSVEDALSRCFIILESEISSNEKYVGDIDRFCKKKTNTTIRNNDKRTTWMLD</sequence>
<evidence type="ECO:0000256" key="7">
    <source>
        <dbReference type="ARBA" id="ARBA00022801"/>
    </source>
</evidence>
<evidence type="ECO:0000313" key="10">
    <source>
        <dbReference type="EMBL" id="KAF9760550.1"/>
    </source>
</evidence>
<keyword evidence="5" id="KW-0064">Aspartyl protease</keyword>
<dbReference type="SUPFAM" id="SSF56672">
    <property type="entry name" value="DNA/RNA polymerases"/>
    <property type="match status" value="1"/>
</dbReference>
<dbReference type="Pfam" id="PF17917">
    <property type="entry name" value="RT_RNaseH"/>
    <property type="match status" value="1"/>
</dbReference>
<dbReference type="GO" id="GO:0006508">
    <property type="term" value="P:proteolysis"/>
    <property type="evidence" value="ECO:0007669"/>
    <property type="project" value="UniProtKB-KW"/>
</dbReference>
<dbReference type="Gene3D" id="3.10.20.370">
    <property type="match status" value="1"/>
</dbReference>
<gene>
    <name evidence="10" type="primary">pol_23</name>
    <name evidence="10" type="ORF">NGRA_3140</name>
</gene>
<dbReference type="EMBL" id="SBJO01000611">
    <property type="protein sequence ID" value="KAF9760550.1"/>
    <property type="molecule type" value="Genomic_DNA"/>
</dbReference>
<comment type="caution">
    <text evidence="10">The sequence shown here is derived from an EMBL/GenBank/DDBJ whole genome shotgun (WGS) entry which is preliminary data.</text>
</comment>
<keyword evidence="1" id="KW-0645">Protease</keyword>
<protein>
    <submittedName>
        <fullName evidence="10">Retrovirus-related Pol polyprotein from transposon 17.6</fullName>
    </submittedName>
</protein>
<dbReference type="OrthoDB" id="2194247at2759"/>
<evidence type="ECO:0000256" key="6">
    <source>
        <dbReference type="ARBA" id="ARBA00022759"/>
    </source>
</evidence>
<evidence type="ECO:0000256" key="3">
    <source>
        <dbReference type="ARBA" id="ARBA00022695"/>
    </source>
</evidence>
<dbReference type="InterPro" id="IPR041373">
    <property type="entry name" value="RT_RNaseH"/>
</dbReference>
<dbReference type="InterPro" id="IPR051320">
    <property type="entry name" value="Viral_Replic_Matur_Polypro"/>
</dbReference>
<dbReference type="InterPro" id="IPR043128">
    <property type="entry name" value="Rev_trsase/Diguanyl_cyclase"/>
</dbReference>
<keyword evidence="6" id="KW-0255">Endonuclease</keyword>
<dbReference type="AlphaFoldDB" id="A0A9P6GWS0"/>
<keyword evidence="11" id="KW-1185">Reference proteome</keyword>
<dbReference type="CDD" id="cd09274">
    <property type="entry name" value="RNase_HI_RT_Ty3"/>
    <property type="match status" value="1"/>
</dbReference>
<dbReference type="GO" id="GO:0004190">
    <property type="term" value="F:aspartic-type endopeptidase activity"/>
    <property type="evidence" value="ECO:0007669"/>
    <property type="project" value="UniProtKB-KW"/>
</dbReference>
<reference evidence="10 11" key="1">
    <citation type="journal article" date="2020" name="Genome Biol. Evol.">
        <title>Comparative genomics of strictly vertically transmitted, feminizing microsporidia endosymbionts of amphipod crustaceans.</title>
        <authorList>
            <person name="Cormier A."/>
            <person name="Chebbi M.A."/>
            <person name="Giraud I."/>
            <person name="Wattier R."/>
            <person name="Teixeira M."/>
            <person name="Gilbert C."/>
            <person name="Rigaud T."/>
            <person name="Cordaux R."/>
        </authorList>
    </citation>
    <scope>NUCLEOTIDE SEQUENCE [LARGE SCALE GENOMIC DNA]</scope>
    <source>
        <strain evidence="10 11">Ou3-Ou53</strain>
    </source>
</reference>
<keyword evidence="4" id="KW-0540">Nuclease</keyword>
<proteinExistence type="predicted"/>
<organism evidence="10 11">
    <name type="scientific">Nosema granulosis</name>
    <dbReference type="NCBI Taxonomy" id="83296"/>
    <lineage>
        <taxon>Eukaryota</taxon>
        <taxon>Fungi</taxon>
        <taxon>Fungi incertae sedis</taxon>
        <taxon>Microsporidia</taxon>
        <taxon>Nosematidae</taxon>
        <taxon>Nosema</taxon>
    </lineage>
</organism>
<evidence type="ECO:0000256" key="2">
    <source>
        <dbReference type="ARBA" id="ARBA00022679"/>
    </source>
</evidence>
<dbReference type="PANTHER" id="PTHR33064">
    <property type="entry name" value="POL PROTEIN"/>
    <property type="match status" value="1"/>
</dbReference>
<accession>A0A9P6GWS0</accession>
<evidence type="ECO:0000259" key="9">
    <source>
        <dbReference type="Pfam" id="PF17917"/>
    </source>
</evidence>
<keyword evidence="8" id="KW-0695">RNA-directed DNA polymerase</keyword>
<dbReference type="InterPro" id="IPR043502">
    <property type="entry name" value="DNA/RNA_pol_sf"/>
</dbReference>
<feature type="domain" description="Reverse transcriptase RNase H-like" evidence="9">
    <location>
        <begin position="98"/>
        <end position="192"/>
    </location>
</feature>
<evidence type="ECO:0000256" key="8">
    <source>
        <dbReference type="ARBA" id="ARBA00022918"/>
    </source>
</evidence>
<evidence type="ECO:0000313" key="11">
    <source>
        <dbReference type="Proteomes" id="UP000740883"/>
    </source>
</evidence>
<keyword evidence="3" id="KW-0548">Nucleotidyltransferase</keyword>
<keyword evidence="2" id="KW-0808">Transferase</keyword>
<dbReference type="GO" id="GO:0003964">
    <property type="term" value="F:RNA-directed DNA polymerase activity"/>
    <property type="evidence" value="ECO:0007669"/>
    <property type="project" value="UniProtKB-KW"/>
</dbReference>
<dbReference type="PANTHER" id="PTHR33064:SF37">
    <property type="entry name" value="RIBONUCLEASE H"/>
    <property type="match status" value="1"/>
</dbReference>
<dbReference type="GO" id="GO:0004519">
    <property type="term" value="F:endonuclease activity"/>
    <property type="evidence" value="ECO:0007669"/>
    <property type="project" value="UniProtKB-KW"/>
</dbReference>
<evidence type="ECO:0000256" key="4">
    <source>
        <dbReference type="ARBA" id="ARBA00022722"/>
    </source>
</evidence>
<keyword evidence="7" id="KW-0378">Hydrolase</keyword>
<evidence type="ECO:0000256" key="5">
    <source>
        <dbReference type="ARBA" id="ARBA00022750"/>
    </source>
</evidence>
<evidence type="ECO:0000256" key="1">
    <source>
        <dbReference type="ARBA" id="ARBA00022670"/>
    </source>
</evidence>
<dbReference type="Proteomes" id="UP000740883">
    <property type="component" value="Unassembled WGS sequence"/>
</dbReference>